<dbReference type="Pfam" id="PF14700">
    <property type="entry name" value="RPOL_N"/>
    <property type="match status" value="1"/>
</dbReference>
<dbReference type="SUPFAM" id="SSF56672">
    <property type="entry name" value="DNA/RNA polymerases"/>
    <property type="match status" value="1"/>
</dbReference>
<keyword evidence="6 8" id="KW-0804">Transcription</keyword>
<evidence type="ECO:0000256" key="1">
    <source>
        <dbReference type="ARBA" id="ARBA00009493"/>
    </source>
</evidence>
<dbReference type="PANTHER" id="PTHR10102:SF0">
    <property type="entry name" value="DNA-DIRECTED RNA POLYMERASE, MITOCHONDRIAL"/>
    <property type="match status" value="1"/>
</dbReference>
<dbReference type="Gene3D" id="1.10.150.20">
    <property type="entry name" value="5' to 3' exonuclease, C-terminal subdomain"/>
    <property type="match status" value="1"/>
</dbReference>
<dbReference type="InterPro" id="IPR002092">
    <property type="entry name" value="DNA-dir_Rpol_phage-type"/>
</dbReference>
<evidence type="ECO:0000313" key="10">
    <source>
        <dbReference type="EMBL" id="CAI5760158.1"/>
    </source>
</evidence>
<dbReference type="InterPro" id="IPR046950">
    <property type="entry name" value="DNA-dir_Rpol_C_phage-type"/>
</dbReference>
<dbReference type="PROSITE" id="PS00489">
    <property type="entry name" value="RNA_POL_PHAGE_2"/>
    <property type="match status" value="1"/>
</dbReference>
<evidence type="ECO:0000256" key="6">
    <source>
        <dbReference type="ARBA" id="ARBA00023163"/>
    </source>
</evidence>
<dbReference type="Gene3D" id="1.10.1320.10">
    <property type="entry name" value="DNA-directed RNA polymerase, N-terminal domain"/>
    <property type="match status" value="1"/>
</dbReference>
<gene>
    <name evidence="10" type="ORF">CANVERA_P4668</name>
</gene>
<evidence type="ECO:0000256" key="4">
    <source>
        <dbReference type="ARBA" id="ARBA00022679"/>
    </source>
</evidence>
<keyword evidence="5 8" id="KW-0548">Nucleotidyltransferase</keyword>
<reference evidence="10" key="1">
    <citation type="submission" date="2022-12" db="EMBL/GenBank/DDBJ databases">
        <authorList>
            <person name="Brejova B."/>
        </authorList>
    </citation>
    <scope>NUCLEOTIDE SEQUENCE</scope>
</reference>
<dbReference type="InterPro" id="IPR043502">
    <property type="entry name" value="DNA/RNA_pol_sf"/>
</dbReference>
<evidence type="ECO:0000259" key="9">
    <source>
        <dbReference type="SMART" id="SM01311"/>
    </source>
</evidence>
<dbReference type="PROSITE" id="PS00900">
    <property type="entry name" value="RNA_POL_PHAGE_1"/>
    <property type="match status" value="1"/>
</dbReference>
<dbReference type="InterPro" id="IPR037159">
    <property type="entry name" value="RNA_POL_N_sf"/>
</dbReference>
<dbReference type="GO" id="GO:0003899">
    <property type="term" value="F:DNA-directed RNA polymerase activity"/>
    <property type="evidence" value="ECO:0007669"/>
    <property type="project" value="UniProtKB-EC"/>
</dbReference>
<dbReference type="SMART" id="SM01311">
    <property type="entry name" value="RPOL_N"/>
    <property type="match status" value="1"/>
</dbReference>
<evidence type="ECO:0000256" key="5">
    <source>
        <dbReference type="ARBA" id="ARBA00022695"/>
    </source>
</evidence>
<dbReference type="AlphaFoldDB" id="A0A9W4XC53"/>
<dbReference type="GO" id="GO:0006390">
    <property type="term" value="P:mitochondrial transcription"/>
    <property type="evidence" value="ECO:0007669"/>
    <property type="project" value="TreeGrafter"/>
</dbReference>
<keyword evidence="11" id="KW-1185">Reference proteome</keyword>
<evidence type="ECO:0000256" key="8">
    <source>
        <dbReference type="RuleBase" id="RU003805"/>
    </source>
</evidence>
<comment type="function">
    <text evidence="8">DNA-dependent RNA polymerase catalyzes the transcription of DNA into RNA using the four ribonucleoside triphosphates as substrates.</text>
</comment>
<dbReference type="Proteomes" id="UP001152885">
    <property type="component" value="Unassembled WGS sequence"/>
</dbReference>
<dbReference type="GO" id="GO:0001018">
    <property type="term" value="F:mitochondrial promoter sequence-specific DNA binding"/>
    <property type="evidence" value="ECO:0007669"/>
    <property type="project" value="TreeGrafter"/>
</dbReference>
<proteinExistence type="inferred from homology"/>
<dbReference type="PANTHER" id="PTHR10102">
    <property type="entry name" value="DNA-DIRECTED RNA POLYMERASE, MITOCHONDRIAL"/>
    <property type="match status" value="1"/>
</dbReference>
<dbReference type="EMBL" id="CANTUO010000006">
    <property type="protein sequence ID" value="CAI5760158.1"/>
    <property type="molecule type" value="Genomic_DNA"/>
</dbReference>
<accession>A0A9W4XC53</accession>
<comment type="catalytic activity">
    <reaction evidence="7 8">
        <text>RNA(n) + a ribonucleoside 5'-triphosphate = RNA(n+1) + diphosphate</text>
        <dbReference type="Rhea" id="RHEA:21248"/>
        <dbReference type="Rhea" id="RHEA-COMP:14527"/>
        <dbReference type="Rhea" id="RHEA-COMP:17342"/>
        <dbReference type="ChEBI" id="CHEBI:33019"/>
        <dbReference type="ChEBI" id="CHEBI:61557"/>
        <dbReference type="ChEBI" id="CHEBI:140395"/>
        <dbReference type="EC" id="2.7.7.6"/>
    </reaction>
</comment>
<keyword evidence="3 8" id="KW-0240">DNA-directed RNA polymerase</keyword>
<sequence>MNLLRSKFEEYENLTNEPDIEIIKLFLISILHTYSISSTIFRTPIIEYFIYVKNKYDIDVNELSVPENLNEALREICFKRKIPLQQLKIKDQVSIDSYLTEYGGITFDNLCKYISDSKFRYKGQDIAKPIFEYYDELSETKKEEFMKDYLEFNKMKQLNVENYQNSRLSVEPNLYSMKSKNQNLVRYWIDESSRYIENKLTADPINDEDRILHYFASYFETFHLKSILNLIINELLTSNGIKFTILRNKLTYSLPKNKMSSYITPESFAKLIWSLTNIIISNSKIDAFDAFSKEVKHENNKDHLIINLNPILSDLIIDNNSNGNHLPMVCPPKKWTTPTNGGYLSGSPLISSFDSLQKQIYSKLAISGDLDNAYNFIDNIGKIPWVIDQEMLYVFNELIKLPNGFLEIPPIKNESFELSQYRSQVEIVNKMANAFGKNGDILFHCYVFDFRGRVYTKSCLSHYGSDLTRSLFKFWKSEKLGNDGFYWIKYQLRSAFGSTIDVRQFYNENIENILNSAGDPMNFKWWIKGDDPFSTLSVCFEIRKILNWVNEGNRIEEFKSRLPIHQDGSCNGLQHYAALARDCAGGKAVNLTPSETKQDVYIEVQQLVKKKLEANFENNELAKFFHSILSRKLVKRPVMTTVYGVTLRGAAIHIFDEIKEIVQNHENSNKEDYNQETISRMKKITLSQTSYLAMIILSSIEELFFNAKQIEHWLVMNVNRMLTSFNLKTFQYLTDKDEDISTILDSPKSYSPIIWTTPIQFPVVQIYRNIPKRSYTGHYFDYTHKLYPMDKRKNMNGVAPNFIHSLDAAHLSLTCNEVGKMTFSAIHDCYWTHANKVEEMSRVLREKFVELHSIDILEQTKLEFENQMKDNYQFVYFSKFEYPELYRRIKMIRKRYPEKGKVQSMIYELNEIVNLGPDHDINKLLQEFQPKLYHKVNSSKYYEYNDRGESIESVKGRTGVWMPVQIIDVPPKGQLDINQVLRSKYFFS</sequence>
<keyword evidence="4 8" id="KW-0808">Transferase</keyword>
<name>A0A9W4XC53_9ASCO</name>
<organism evidence="10 11">
    <name type="scientific">Candida verbasci</name>
    <dbReference type="NCBI Taxonomy" id="1227364"/>
    <lineage>
        <taxon>Eukaryota</taxon>
        <taxon>Fungi</taxon>
        <taxon>Dikarya</taxon>
        <taxon>Ascomycota</taxon>
        <taxon>Saccharomycotina</taxon>
        <taxon>Pichiomycetes</taxon>
        <taxon>Debaryomycetaceae</taxon>
        <taxon>Candida/Lodderomyces clade</taxon>
        <taxon>Candida</taxon>
    </lineage>
</organism>
<evidence type="ECO:0000313" key="11">
    <source>
        <dbReference type="Proteomes" id="UP001152885"/>
    </source>
</evidence>
<evidence type="ECO:0000256" key="2">
    <source>
        <dbReference type="ARBA" id="ARBA00012418"/>
    </source>
</evidence>
<dbReference type="Gene3D" id="1.10.287.280">
    <property type="match status" value="1"/>
</dbReference>
<dbReference type="InterPro" id="IPR029262">
    <property type="entry name" value="RPOL_N"/>
</dbReference>
<evidence type="ECO:0000256" key="7">
    <source>
        <dbReference type="ARBA" id="ARBA00048552"/>
    </source>
</evidence>
<dbReference type="OrthoDB" id="276422at2759"/>
<comment type="caution">
    <text evidence="10">The sequence shown here is derived from an EMBL/GenBank/DDBJ whole genome shotgun (WGS) entry which is preliminary data.</text>
</comment>
<dbReference type="GO" id="GO:0034245">
    <property type="term" value="C:mitochondrial DNA-directed RNA polymerase complex"/>
    <property type="evidence" value="ECO:0007669"/>
    <property type="project" value="TreeGrafter"/>
</dbReference>
<evidence type="ECO:0000256" key="3">
    <source>
        <dbReference type="ARBA" id="ARBA00022478"/>
    </source>
</evidence>
<feature type="domain" description="DNA-directed RNA polymerase N-terminal" evidence="9">
    <location>
        <begin position="132"/>
        <end position="382"/>
    </location>
</feature>
<protein>
    <recommendedName>
        <fullName evidence="2 8">DNA-directed RNA polymerase</fullName>
        <ecNumber evidence="2 8">2.7.7.6</ecNumber>
    </recommendedName>
</protein>
<dbReference type="EC" id="2.7.7.6" evidence="2 8"/>
<dbReference type="Pfam" id="PF00940">
    <property type="entry name" value="RNA_pol"/>
    <property type="match status" value="1"/>
</dbReference>
<comment type="similarity">
    <text evidence="1 8">Belongs to the phage and mitochondrial RNA polymerase family.</text>
</comment>